<dbReference type="EMBL" id="CCDP010000001">
    <property type="protein sequence ID" value="CDQ38787.1"/>
    <property type="molecule type" value="Genomic_DNA"/>
</dbReference>
<evidence type="ECO:0000256" key="3">
    <source>
        <dbReference type="SAM" id="SignalP"/>
    </source>
</evidence>
<dbReference type="OrthoDB" id="9772095at2"/>
<dbReference type="eggNOG" id="COG1409">
    <property type="taxonomic scope" value="Bacteria"/>
</dbReference>
<dbReference type="Proteomes" id="UP000028875">
    <property type="component" value="Unassembled WGS sequence"/>
</dbReference>
<reference evidence="5 6" key="1">
    <citation type="submission" date="2014-03" db="EMBL/GenBank/DDBJ databases">
        <authorList>
            <person name="Urmite Genomes U."/>
        </authorList>
    </citation>
    <scope>NUCLEOTIDE SEQUENCE [LARGE SCALE GENOMIC DNA]</scope>
    <source>
        <strain evidence="5 6">Vm-5</strain>
    </source>
</reference>
<feature type="chain" id="PRO_5001532555" description="LTD domain-containing protein" evidence="3">
    <location>
        <begin position="33"/>
        <end position="1994"/>
    </location>
</feature>
<feature type="region of interest" description="Disordered" evidence="1">
    <location>
        <begin position="1887"/>
        <end position="1955"/>
    </location>
</feature>
<dbReference type="InterPro" id="IPR029052">
    <property type="entry name" value="Metallo-depent_PP-like"/>
</dbReference>
<dbReference type="RefSeq" id="WP_051739027.1">
    <property type="nucleotide sequence ID" value="NZ_BNER01000003.1"/>
</dbReference>
<dbReference type="InterPro" id="IPR013783">
    <property type="entry name" value="Ig-like_fold"/>
</dbReference>
<protein>
    <recommendedName>
        <fullName evidence="4">LTD domain-containing protein</fullName>
    </recommendedName>
</protein>
<feature type="region of interest" description="Disordered" evidence="1">
    <location>
        <begin position="331"/>
        <end position="385"/>
    </location>
</feature>
<feature type="region of interest" description="Disordered" evidence="1">
    <location>
        <begin position="40"/>
        <end position="74"/>
    </location>
</feature>
<feature type="compositionally biased region" description="Basic and acidic residues" evidence="1">
    <location>
        <begin position="50"/>
        <end position="74"/>
    </location>
</feature>
<dbReference type="Pfam" id="PF00149">
    <property type="entry name" value="Metallophos"/>
    <property type="match status" value="1"/>
</dbReference>
<dbReference type="InterPro" id="IPR001322">
    <property type="entry name" value="Lamin_tail_dom"/>
</dbReference>
<dbReference type="InterPro" id="IPR036415">
    <property type="entry name" value="Lamin_tail_dom_sf"/>
</dbReference>
<keyword evidence="2" id="KW-0472">Membrane</keyword>
<evidence type="ECO:0000313" key="5">
    <source>
        <dbReference type="EMBL" id="CDQ38787.1"/>
    </source>
</evidence>
<accession>A0A024Q919</accession>
<feature type="domain" description="LTD" evidence="4">
    <location>
        <begin position="749"/>
        <end position="897"/>
    </location>
</feature>
<dbReference type="SUPFAM" id="SSF56300">
    <property type="entry name" value="Metallo-dependent phosphatases"/>
    <property type="match status" value="1"/>
</dbReference>
<feature type="compositionally biased region" description="Basic and acidic residues" evidence="1">
    <location>
        <begin position="1922"/>
        <end position="1938"/>
    </location>
</feature>
<feature type="transmembrane region" description="Helical" evidence="2">
    <location>
        <begin position="1964"/>
        <end position="1987"/>
    </location>
</feature>
<feature type="signal peptide" evidence="3">
    <location>
        <begin position="1"/>
        <end position="32"/>
    </location>
</feature>
<evidence type="ECO:0000256" key="2">
    <source>
        <dbReference type="SAM" id="Phobius"/>
    </source>
</evidence>
<name>A0A024Q919_9BACI</name>
<dbReference type="PANTHER" id="PTHR43143">
    <property type="entry name" value="METALLOPHOSPHOESTERASE, CALCINEURIN SUPERFAMILY"/>
    <property type="match status" value="1"/>
</dbReference>
<dbReference type="InterPro" id="IPR051918">
    <property type="entry name" value="STPP_CPPED1"/>
</dbReference>
<dbReference type="InterPro" id="IPR004843">
    <property type="entry name" value="Calcineurin-like_PHP"/>
</dbReference>
<dbReference type="SUPFAM" id="SSF74853">
    <property type="entry name" value="Lamin A/C globular tail domain"/>
    <property type="match status" value="2"/>
</dbReference>
<comment type="caution">
    <text evidence="5">The sequence shown here is derived from an EMBL/GenBank/DDBJ whole genome shotgun (WGS) entry which is preliminary data.</text>
</comment>
<keyword evidence="2" id="KW-0812">Transmembrane</keyword>
<dbReference type="STRING" id="1462526.BN990_01062"/>
<proteinExistence type="predicted"/>
<feature type="compositionally biased region" description="Polar residues" evidence="1">
    <location>
        <begin position="1939"/>
        <end position="1955"/>
    </location>
</feature>
<keyword evidence="3" id="KW-0732">Signal</keyword>
<dbReference type="Pfam" id="PF00932">
    <property type="entry name" value="LTD"/>
    <property type="match status" value="1"/>
</dbReference>
<evidence type="ECO:0000259" key="4">
    <source>
        <dbReference type="PROSITE" id="PS51841"/>
    </source>
</evidence>
<keyword evidence="2" id="KW-1133">Transmembrane helix</keyword>
<dbReference type="PANTHER" id="PTHR43143:SF5">
    <property type="entry name" value="SECRETED PROTEIN"/>
    <property type="match status" value="1"/>
</dbReference>
<dbReference type="Gene3D" id="3.60.21.10">
    <property type="match status" value="1"/>
</dbReference>
<keyword evidence="6" id="KW-1185">Reference proteome</keyword>
<feature type="compositionally biased region" description="Polar residues" evidence="1">
    <location>
        <begin position="366"/>
        <end position="385"/>
    </location>
</feature>
<gene>
    <name evidence="5" type="ORF">BN990_01062</name>
</gene>
<feature type="domain" description="LTD" evidence="4">
    <location>
        <begin position="461"/>
        <end position="607"/>
    </location>
</feature>
<dbReference type="Gene3D" id="2.60.40.10">
    <property type="entry name" value="Immunoglobulins"/>
    <property type="match status" value="1"/>
</dbReference>
<organism evidence="5 6">
    <name type="scientific">Virgibacillus massiliensis</name>
    <dbReference type="NCBI Taxonomy" id="1462526"/>
    <lineage>
        <taxon>Bacteria</taxon>
        <taxon>Bacillati</taxon>
        <taxon>Bacillota</taxon>
        <taxon>Bacilli</taxon>
        <taxon>Bacillales</taxon>
        <taxon>Bacillaceae</taxon>
        <taxon>Virgibacillus</taxon>
    </lineage>
</organism>
<evidence type="ECO:0000313" key="6">
    <source>
        <dbReference type="Proteomes" id="UP000028875"/>
    </source>
</evidence>
<sequence precursor="true">MKKRKLHSLLAVIAATMLFVTSLLQSTSIAYASVSNPIEKVENEEQTDQGENKTADAKEEQTMEELKDQKELPLEIEHEPPSQVGYNQDQYIQATVPNATTVQLVYQATKYAQPIRVDMKRSKNDTFTETIPGSVLWSDSVDYWIEAKNNQEEKTSTVYSLPIKKQADDVSLSTSSLLITEVNLREQPFIELYNNTNQQLKLNDYTLSLGDKKLDIPESTVASGKTIVLWLSEANKNRNDFNQLYETNLTDDQLIMLEYKDLPTQDIKLQLVHNQKKEDVSTVSYSDSDTAASQLYYYHEGEMKSGGLTKQAAPINLLPGQVPENVIEIKEPTSPENQTEGTSKNKQEKAEQQQALYDNADKGKNESTQPIQHEPITSATDTNDLTITATAPNTNQLTLHYRTGEGMTVQELVFTKATDSNVYTVTIPKEQLWSPTFSYRIVAEAEDGTTISYPETNDIQVTIEQTNKADPQTIPPLLITEITPDTANINGADAYEFIEVYNNSNQPIQMSDYQIIYRYPTETADQHWDITNDQLIEPQDSFIIWIKNDGNQKQTVADFNTHYGLTMPESHVAKLDSAGMANGSERTLIVADKYENEIIAASYNQVTDDTNADQGIVYTYPAENDRMVKAGIGEGMTPLTIIDGQAPEEPVVINDTSTPVIESPTFTVTKEQIIFNVTVTSEQEIIGTNLAILQSEDTQYQTWSLQASEDDSQTYTVTIPREEIWRETIQFYVEASNQSGDTKTDVEDYTFSQQPIDYQEVPPLLMTEITPDTTNLNGADGYEFIEVYNNSTESINFKDYSIRYRYPNTSASNDLVWGPEEGKDIMIPSGESIVFWVINHGNTDKQAADFNAHFQTNLVDGDNLFKIYNNGMANGSERTLLIATKTGEELSYASYNDLVDSDDTVANKGIFYRYPIDGSLQSTKISAGEWDATPGETLAAQVPPKRINLPADREEPIIKNTTTKKKITSEEPVTLSAAITDNIGIKSAAVYYRTDEKKDFRKVNLEKQADNHYQHIVYEPELIGKQTLEYYFVASDGRNQLTAPANYIEIENPFSQEGLRLNLEDNQLLSGEKVIKATADTYNNETQLFIDDRQITDTFEAMETEAYFAFDVKETNIYFKNGVTMGDEILEVFDDTYTDFTTLTVPVSAERLQQGENTISIRAGNKVSPFDETSEENRDDFMIKNIRLVLKDGTTIYDPAYSDPSKAYSIGDSPRKDAIYDFNFNLEEEQFTSTAYVFDTTSVEDGKHEVKTSYQDKTITTAIITDNTSPTLIPSINEGKTYKGEFTIDAEAKDATSEVTSITATLDGEYISLPYETSSALLKPGSHELVYQATDKANNVAKKKVSFSVTEEHPLMPDWLSDNAHTTSANLSVTVKDPTNDIMDVNFHEAFQYTAEDENITISQNAVSTEPPIGYLPDGEDRLTKEQRNQLQALDGNELSTESKQKFPYHRFDVRVDKQVDKNDEIEIVWNGSSLEGRKVTMYAWNYETSKWAPLVSTIAGKEAFQLIGSVKGLDYVQDQKVSVIVQDQIANPGEDFSFVWMADTQYYSESYPYIYDKQVDWIANNRDTLNIEYVFHSGDLVNVYDDFEQWDVADRSMRVLDDAGIPYGVVAGNHDVYNKSRNYENYYQFFGADRFENNDYYGGSFQNNRGHYDLISANGMDFIMVHLGWGIEEEGIEWLNEVLQAHPNRKAILNVHEYLLATGSRSPTGDELFEKVVVPNENVFAVLCGHYHNAQTLIDEIDDNRDGISDRTVYQMLADYQGGPEGGQGYLRILNFNMENNQIDVQTYSPHLDDYNYYNPEEYPGKDTFSLDYDMAAQTKKVATDYLEVNVYTDTLIDRVENVPSGEKASVAWQNLDPDHEYFWYVEATDKYGGTTRSDIWSFLTEDGEIVNPGDNDDNKEEDGNESENKDGDGDGNPSVEKPKAGSEQDKTDKNQDDSSPLIENTSNNPGNGSSLPDTATSIYNYLLIGALFLLAGLSIWLIYYYRRRHILT</sequence>
<dbReference type="GO" id="GO:0016787">
    <property type="term" value="F:hydrolase activity"/>
    <property type="evidence" value="ECO:0007669"/>
    <property type="project" value="InterPro"/>
</dbReference>
<reference evidence="6" key="2">
    <citation type="submission" date="2014-05" db="EMBL/GenBank/DDBJ databases">
        <title>Draft genome sequence of Virgibacillus massiliensis Vm-5.</title>
        <authorList>
            <person name="Khelaifia S."/>
            <person name="Croce O."/>
            <person name="Lagier J.C."/>
            <person name="Raoult D."/>
        </authorList>
    </citation>
    <scope>NUCLEOTIDE SEQUENCE [LARGE SCALE GENOMIC DNA]</scope>
    <source>
        <strain evidence="6">Vm-5</strain>
    </source>
</reference>
<feature type="compositionally biased region" description="Acidic residues" evidence="1">
    <location>
        <begin position="1896"/>
        <end position="1907"/>
    </location>
</feature>
<evidence type="ECO:0000256" key="1">
    <source>
        <dbReference type="SAM" id="MobiDB-lite"/>
    </source>
</evidence>
<feature type="domain" description="LTD" evidence="4">
    <location>
        <begin position="173"/>
        <end position="287"/>
    </location>
</feature>
<dbReference type="PROSITE" id="PS51841">
    <property type="entry name" value="LTD"/>
    <property type="match status" value="3"/>
</dbReference>